<dbReference type="Proteomes" id="UP000253769">
    <property type="component" value="Unassembled WGS sequence"/>
</dbReference>
<dbReference type="OrthoDB" id="21421at2"/>
<dbReference type="EMBL" id="QQOH01000001">
    <property type="protein sequence ID" value="RDE24154.1"/>
    <property type="molecule type" value="Genomic_DNA"/>
</dbReference>
<dbReference type="Gene3D" id="3.10.450.50">
    <property type="match status" value="1"/>
</dbReference>
<dbReference type="RefSeq" id="WP_114693736.1">
    <property type="nucleotide sequence ID" value="NZ_QQOH01000001.1"/>
</dbReference>
<dbReference type="Pfam" id="PF17775">
    <property type="entry name" value="YchJ_M-like"/>
    <property type="match status" value="1"/>
</dbReference>
<dbReference type="InterPro" id="IPR032710">
    <property type="entry name" value="NTF2-like_dom_sf"/>
</dbReference>
<sequence length="168" mass="18752">MAKVQAPTPRFPQQNPCPCGSQQAYGDCCGPAIDGNRPVTTAEALMRSRFSAFATAQPTYLFETSHPDFRNGLSPDQPLDQQTRWLQLQILSTEAGQPTDRYGRVHFIATYADAEGFGRLEENSRFEQLDGRWYYLDGELEVKSFKPERNAACPCGSGTKFKRCCGRG</sequence>
<evidence type="ECO:0000259" key="1">
    <source>
        <dbReference type="Pfam" id="PF17775"/>
    </source>
</evidence>
<dbReference type="InterPro" id="IPR004027">
    <property type="entry name" value="SEC_C_motif"/>
</dbReference>
<organism evidence="2 3">
    <name type="scientific">Motiliproteus coralliicola</name>
    <dbReference type="NCBI Taxonomy" id="2283196"/>
    <lineage>
        <taxon>Bacteria</taxon>
        <taxon>Pseudomonadati</taxon>
        <taxon>Pseudomonadota</taxon>
        <taxon>Gammaproteobacteria</taxon>
        <taxon>Oceanospirillales</taxon>
        <taxon>Oceanospirillaceae</taxon>
        <taxon>Motiliproteus</taxon>
    </lineage>
</organism>
<evidence type="ECO:0000313" key="3">
    <source>
        <dbReference type="Proteomes" id="UP000253769"/>
    </source>
</evidence>
<comment type="caution">
    <text evidence="2">The sequence shown here is derived from an EMBL/GenBank/DDBJ whole genome shotgun (WGS) entry which is preliminary data.</text>
</comment>
<dbReference type="PANTHER" id="PTHR33747:SF1">
    <property type="entry name" value="ADENYLATE CYCLASE-ASSOCIATED CAP C-TERMINAL DOMAIN-CONTAINING PROTEIN"/>
    <property type="match status" value="1"/>
</dbReference>
<dbReference type="PANTHER" id="PTHR33747">
    <property type="entry name" value="UPF0225 PROTEIN SCO1677"/>
    <property type="match status" value="1"/>
</dbReference>
<evidence type="ECO:0000313" key="2">
    <source>
        <dbReference type="EMBL" id="RDE24154.1"/>
    </source>
</evidence>
<keyword evidence="3" id="KW-1185">Reference proteome</keyword>
<dbReference type="AlphaFoldDB" id="A0A369WUC0"/>
<name>A0A369WUC0_9GAMM</name>
<reference evidence="2 3" key="1">
    <citation type="submission" date="2018-07" db="EMBL/GenBank/DDBJ databases">
        <title>Motiliproteus coralliicola sp. nov., a bacterium isolated from Coral.</title>
        <authorList>
            <person name="Wang G."/>
        </authorList>
    </citation>
    <scope>NUCLEOTIDE SEQUENCE [LARGE SCALE GENOMIC DNA]</scope>
    <source>
        <strain evidence="2 3">C34</strain>
    </source>
</reference>
<gene>
    <name evidence="2" type="ORF">DV711_00710</name>
</gene>
<dbReference type="SUPFAM" id="SSF54427">
    <property type="entry name" value="NTF2-like"/>
    <property type="match status" value="1"/>
</dbReference>
<feature type="domain" description="YchJ-like middle NTF2-like" evidence="1">
    <location>
        <begin position="41"/>
        <end position="138"/>
    </location>
</feature>
<dbReference type="InterPro" id="IPR048469">
    <property type="entry name" value="YchJ-like_M"/>
</dbReference>
<dbReference type="Pfam" id="PF02810">
    <property type="entry name" value="SEC-C"/>
    <property type="match status" value="2"/>
</dbReference>
<accession>A0A369WUC0</accession>
<proteinExistence type="predicted"/>
<dbReference type="SUPFAM" id="SSF103642">
    <property type="entry name" value="Sec-C motif"/>
    <property type="match status" value="1"/>
</dbReference>
<protein>
    <submittedName>
        <fullName evidence="2">Zinc chelation protein SecC</fullName>
    </submittedName>
</protein>